<dbReference type="Gene3D" id="1.10.8.100">
    <property type="entry name" value="Ribosomal RNA adenine dimethylase-like, domain 2"/>
    <property type="match status" value="1"/>
</dbReference>
<proteinExistence type="inferred from homology"/>
<sequence>MFFEDIITLDAPHTKSMLKALLEERGVRVKKQWGQNFLIDQNLLQFIVKAAELSHNDVVLEIGTGTGSLTRLLAQNARHVFAVELDRRLFEIMEETLKNYNNVTTFNKDILKSKHHIHPKIVEAVSDYIQAVPSSENLTVKVVSNLPYYISTPVIIDLLQEVLPIKTMILMLQRDTTDRMKAQPGTRNYGVLSIMTNLFADAKVLKKLPPDVFWPVPLVDSAIVKMTVNRHRYVDRIHDYQDFQNVIHAIYVSRRKTLLNSLSSLCSGLGMKDESKKIRKDLVAILERVGISPESRGEELDIEALINLSNGISEYLLSKKQSVST</sequence>
<gene>
    <name evidence="7" type="primary">rsmA</name>
    <name evidence="7" type="synonym">ksgA</name>
    <name evidence="10" type="ORF">SCABRO_03025</name>
</gene>
<feature type="binding site" evidence="7 8">
    <location>
        <position position="145"/>
    </location>
    <ligand>
        <name>S-adenosyl-L-methionine</name>
        <dbReference type="ChEBI" id="CHEBI:59789"/>
    </ligand>
</feature>
<dbReference type="NCBIfam" id="TIGR00755">
    <property type="entry name" value="ksgA"/>
    <property type="match status" value="1"/>
</dbReference>
<dbReference type="EMBL" id="JRYO01000214">
    <property type="protein sequence ID" value="KHE91174.1"/>
    <property type="molecule type" value="Genomic_DNA"/>
</dbReference>
<feature type="binding site" evidence="7 8">
    <location>
        <position position="84"/>
    </location>
    <ligand>
        <name>S-adenosyl-L-methionine</name>
        <dbReference type="ChEBI" id="CHEBI:59789"/>
    </ligand>
</feature>
<dbReference type="Proteomes" id="UP000030652">
    <property type="component" value="Unassembled WGS sequence"/>
</dbReference>
<dbReference type="InterPro" id="IPR011530">
    <property type="entry name" value="rRNA_adenine_dimethylase"/>
</dbReference>
<protein>
    <recommendedName>
        <fullName evidence="7">Ribosomal RNA small subunit methyltransferase A</fullName>
        <ecNumber evidence="7">2.1.1.182</ecNumber>
    </recommendedName>
    <alternativeName>
        <fullName evidence="7">16S rRNA (adenine(1518)-N(6)/adenine(1519)-N(6))-dimethyltransferase</fullName>
    </alternativeName>
    <alternativeName>
        <fullName evidence="7">16S rRNA dimethyladenosine transferase</fullName>
    </alternativeName>
    <alternativeName>
        <fullName evidence="7">16S rRNA dimethylase</fullName>
    </alternativeName>
    <alternativeName>
        <fullName evidence="7">S-adenosylmethionine-6-N', N'-adenosyl(rRNA) dimethyltransferase</fullName>
    </alternativeName>
</protein>
<comment type="function">
    <text evidence="7">Specifically dimethylates two adjacent adenosines (A1518 and A1519) in the loop of a conserved hairpin near the 3'-end of 16S rRNA in the 30S particle. May play a critical role in biogenesis of 30S subunits.</text>
</comment>
<feature type="binding site" evidence="7 8">
    <location>
        <position position="109"/>
    </location>
    <ligand>
        <name>S-adenosyl-L-methionine</name>
        <dbReference type="ChEBI" id="CHEBI:59789"/>
    </ligand>
</feature>
<dbReference type="PROSITE" id="PS01131">
    <property type="entry name" value="RRNA_A_DIMETH"/>
    <property type="match status" value="1"/>
</dbReference>
<keyword evidence="6 7" id="KW-0694">RNA-binding</keyword>
<dbReference type="InterPro" id="IPR020598">
    <property type="entry name" value="rRNA_Ade_methylase_Trfase_N"/>
</dbReference>
<evidence type="ECO:0000256" key="4">
    <source>
        <dbReference type="ARBA" id="ARBA00022679"/>
    </source>
</evidence>
<dbReference type="InterPro" id="IPR020596">
    <property type="entry name" value="rRNA_Ade_Mease_Trfase_CS"/>
</dbReference>
<evidence type="ECO:0000256" key="5">
    <source>
        <dbReference type="ARBA" id="ARBA00022691"/>
    </source>
</evidence>
<comment type="subcellular location">
    <subcellularLocation>
        <location evidence="7">Cytoplasm</location>
    </subcellularLocation>
</comment>
<keyword evidence="2 7" id="KW-0698">rRNA processing</keyword>
<comment type="catalytic activity">
    <reaction evidence="7">
        <text>adenosine(1518)/adenosine(1519) in 16S rRNA + 4 S-adenosyl-L-methionine = N(6)-dimethyladenosine(1518)/N(6)-dimethyladenosine(1519) in 16S rRNA + 4 S-adenosyl-L-homocysteine + 4 H(+)</text>
        <dbReference type="Rhea" id="RHEA:19609"/>
        <dbReference type="Rhea" id="RHEA-COMP:10232"/>
        <dbReference type="Rhea" id="RHEA-COMP:10233"/>
        <dbReference type="ChEBI" id="CHEBI:15378"/>
        <dbReference type="ChEBI" id="CHEBI:57856"/>
        <dbReference type="ChEBI" id="CHEBI:59789"/>
        <dbReference type="ChEBI" id="CHEBI:74411"/>
        <dbReference type="ChEBI" id="CHEBI:74493"/>
        <dbReference type="EC" id="2.1.1.182"/>
    </reaction>
</comment>
<feature type="binding site" evidence="7 8">
    <location>
        <position position="36"/>
    </location>
    <ligand>
        <name>S-adenosyl-L-methionine</name>
        <dbReference type="ChEBI" id="CHEBI:59789"/>
    </ligand>
</feature>
<feature type="binding site" evidence="7 8">
    <location>
        <position position="63"/>
    </location>
    <ligand>
        <name>S-adenosyl-L-methionine</name>
        <dbReference type="ChEBI" id="CHEBI:59789"/>
    </ligand>
</feature>
<dbReference type="SUPFAM" id="SSF53335">
    <property type="entry name" value="S-adenosyl-L-methionine-dependent methyltransferases"/>
    <property type="match status" value="1"/>
</dbReference>
<evidence type="ECO:0000256" key="1">
    <source>
        <dbReference type="ARBA" id="ARBA00022490"/>
    </source>
</evidence>
<dbReference type="AlphaFoldDB" id="A0A0B0EF06"/>
<feature type="binding site" evidence="7 8">
    <location>
        <position position="38"/>
    </location>
    <ligand>
        <name>S-adenosyl-L-methionine</name>
        <dbReference type="ChEBI" id="CHEBI:59789"/>
    </ligand>
</feature>
<keyword evidence="4 7" id="KW-0808">Transferase</keyword>
<dbReference type="SMART" id="SM00650">
    <property type="entry name" value="rADc"/>
    <property type="match status" value="1"/>
</dbReference>
<dbReference type="HAMAP" id="MF_00607">
    <property type="entry name" value="16SrRNA_methyltr_A"/>
    <property type="match status" value="1"/>
</dbReference>
<dbReference type="PANTHER" id="PTHR11727">
    <property type="entry name" value="DIMETHYLADENOSINE TRANSFERASE"/>
    <property type="match status" value="1"/>
</dbReference>
<keyword evidence="1 7" id="KW-0963">Cytoplasm</keyword>
<evidence type="ECO:0000256" key="2">
    <source>
        <dbReference type="ARBA" id="ARBA00022552"/>
    </source>
</evidence>
<organism evidence="10 11">
    <name type="scientific">Candidatus Scalindua brodae</name>
    <dbReference type="NCBI Taxonomy" id="237368"/>
    <lineage>
        <taxon>Bacteria</taxon>
        <taxon>Pseudomonadati</taxon>
        <taxon>Planctomycetota</taxon>
        <taxon>Candidatus Brocadiia</taxon>
        <taxon>Candidatus Brocadiales</taxon>
        <taxon>Candidatus Scalinduaceae</taxon>
        <taxon>Candidatus Scalindua</taxon>
    </lineage>
</organism>
<dbReference type="CDD" id="cd02440">
    <property type="entry name" value="AdoMet_MTases"/>
    <property type="match status" value="1"/>
</dbReference>
<dbReference type="FunFam" id="3.40.50.150:FF:000023">
    <property type="entry name" value="Ribosomal RNA small subunit methyltransferase A"/>
    <property type="match status" value="1"/>
</dbReference>
<dbReference type="Pfam" id="PF00398">
    <property type="entry name" value="RrnaAD"/>
    <property type="match status" value="1"/>
</dbReference>
<dbReference type="PROSITE" id="PS51689">
    <property type="entry name" value="SAM_RNA_A_N6_MT"/>
    <property type="match status" value="1"/>
</dbReference>
<evidence type="ECO:0000256" key="6">
    <source>
        <dbReference type="ARBA" id="ARBA00022884"/>
    </source>
</evidence>
<dbReference type="GO" id="GO:0003723">
    <property type="term" value="F:RNA binding"/>
    <property type="evidence" value="ECO:0007669"/>
    <property type="project" value="UniProtKB-UniRule"/>
</dbReference>
<dbReference type="GO" id="GO:0052908">
    <property type="term" value="F:16S rRNA (adenine(1518)-N(6)/adenine(1519)-N(6))-dimethyltransferase activity"/>
    <property type="evidence" value="ECO:0007669"/>
    <property type="project" value="UniProtKB-EC"/>
</dbReference>
<feature type="domain" description="Ribosomal RNA adenine methylase transferase N-terminal" evidence="9">
    <location>
        <begin position="43"/>
        <end position="230"/>
    </location>
</feature>
<evidence type="ECO:0000313" key="10">
    <source>
        <dbReference type="EMBL" id="KHE91174.1"/>
    </source>
</evidence>
<dbReference type="InterPro" id="IPR023165">
    <property type="entry name" value="rRNA_Ade_diMease-like_C"/>
</dbReference>
<evidence type="ECO:0000256" key="8">
    <source>
        <dbReference type="PROSITE-ProRule" id="PRU01026"/>
    </source>
</evidence>
<dbReference type="PANTHER" id="PTHR11727:SF7">
    <property type="entry name" value="DIMETHYLADENOSINE TRANSFERASE-RELATED"/>
    <property type="match status" value="1"/>
</dbReference>
<name>A0A0B0EF06_9BACT</name>
<dbReference type="Gene3D" id="3.40.50.150">
    <property type="entry name" value="Vaccinia Virus protein VP39"/>
    <property type="match status" value="1"/>
</dbReference>
<reference evidence="10 11" key="1">
    <citation type="submission" date="2014-10" db="EMBL/GenBank/DDBJ databases">
        <title>Draft genome of anammox bacterium scalindua brodae, obtained using differential coverage binning of sequence data from two enrichment reactors.</title>
        <authorList>
            <person name="Speth D.R."/>
            <person name="Russ L."/>
            <person name="Kartal B."/>
            <person name="Op den Camp H.J."/>
            <person name="Dutilh B.E."/>
            <person name="Jetten M.S."/>
        </authorList>
    </citation>
    <scope>NUCLEOTIDE SEQUENCE [LARGE SCALE GENOMIC DNA]</scope>
    <source>
        <strain evidence="10">RU1</strain>
    </source>
</reference>
<keyword evidence="3 7" id="KW-0489">Methyltransferase</keyword>
<evidence type="ECO:0000256" key="7">
    <source>
        <dbReference type="HAMAP-Rule" id="MF_00607"/>
    </source>
</evidence>
<dbReference type="PATRIC" id="fig|237368.3.peg.3272"/>
<evidence type="ECO:0000259" key="9">
    <source>
        <dbReference type="SMART" id="SM00650"/>
    </source>
</evidence>
<comment type="caution">
    <text evidence="10">The sequence shown here is derived from an EMBL/GenBank/DDBJ whole genome shotgun (WGS) entry which is preliminary data.</text>
</comment>
<keyword evidence="5 7" id="KW-0949">S-adenosyl-L-methionine</keyword>
<dbReference type="eggNOG" id="COG0030">
    <property type="taxonomic scope" value="Bacteria"/>
</dbReference>
<evidence type="ECO:0000256" key="3">
    <source>
        <dbReference type="ARBA" id="ARBA00022603"/>
    </source>
</evidence>
<dbReference type="EC" id="2.1.1.182" evidence="7"/>
<dbReference type="GO" id="GO:0005829">
    <property type="term" value="C:cytosol"/>
    <property type="evidence" value="ECO:0007669"/>
    <property type="project" value="TreeGrafter"/>
</dbReference>
<dbReference type="InterPro" id="IPR029063">
    <property type="entry name" value="SAM-dependent_MTases_sf"/>
</dbReference>
<comment type="similarity">
    <text evidence="7">Belongs to the class I-like SAM-binding methyltransferase superfamily. rRNA adenine N(6)-methyltransferase family. RsmA subfamily.</text>
</comment>
<dbReference type="InterPro" id="IPR001737">
    <property type="entry name" value="KsgA/Erm"/>
</dbReference>
<evidence type="ECO:0000313" key="11">
    <source>
        <dbReference type="Proteomes" id="UP000030652"/>
    </source>
</evidence>
<accession>A0A0B0EF06</accession>